<evidence type="ECO:0000256" key="1">
    <source>
        <dbReference type="SAM" id="Phobius"/>
    </source>
</evidence>
<feature type="transmembrane region" description="Helical" evidence="1">
    <location>
        <begin position="6"/>
        <end position="24"/>
    </location>
</feature>
<evidence type="ECO:0000313" key="15">
    <source>
        <dbReference type="EMBL" id="QOS18298.1"/>
    </source>
</evidence>
<feature type="transmembrane region" description="Helical" evidence="1">
    <location>
        <begin position="95"/>
        <end position="118"/>
    </location>
</feature>
<evidence type="ECO:0000313" key="6">
    <source>
        <dbReference type="EMBL" id="QOS16335.1"/>
    </source>
</evidence>
<evidence type="ECO:0000313" key="37">
    <source>
        <dbReference type="EMBL" id="QOS29313.1"/>
    </source>
</evidence>
<dbReference type="RefSeq" id="WP_005462481.1">
    <property type="nucleotide sequence ID" value="NZ_CAMFGX010000002.1"/>
</dbReference>
<evidence type="ECO:0000313" key="23">
    <source>
        <dbReference type="EMBL" id="QOS21625.1"/>
    </source>
</evidence>
<dbReference type="EMBL" id="MT898094">
    <property type="protein sequence ID" value="QOS18032.1"/>
    <property type="molecule type" value="Genomic_DNA"/>
</dbReference>
<dbReference type="EMBL" id="MT898054">
    <property type="protein sequence ID" value="QOS16535.1"/>
    <property type="molecule type" value="Genomic_DNA"/>
</dbReference>
<evidence type="ECO:0000313" key="20">
    <source>
        <dbReference type="EMBL" id="QOS19757.1"/>
    </source>
</evidence>
<evidence type="ECO:0000313" key="32">
    <source>
        <dbReference type="EMBL" id="QOS26461.1"/>
    </source>
</evidence>
<dbReference type="EMBL" id="MT898015">
    <property type="protein sequence ID" value="QOS15121.1"/>
    <property type="molecule type" value="Genomic_DNA"/>
</dbReference>
<evidence type="ECO:0000313" key="14">
    <source>
        <dbReference type="EMBL" id="QOS18096.1"/>
    </source>
</evidence>
<evidence type="ECO:0000313" key="5">
    <source>
        <dbReference type="EMBL" id="QOS15968.1"/>
    </source>
</evidence>
<keyword evidence="1" id="KW-1133">Transmembrane helix</keyword>
<dbReference type="EMBL" id="MT898238">
    <property type="protein sequence ID" value="QOS23313.1"/>
    <property type="molecule type" value="Genomic_DNA"/>
</dbReference>
<dbReference type="EMBL" id="MT898033">
    <property type="protein sequence ID" value="QOS15792.1"/>
    <property type="molecule type" value="Genomic_DNA"/>
</dbReference>
<protein>
    <recommendedName>
        <fullName evidence="39">Polysaccharide polymerase</fullName>
    </recommendedName>
</protein>
<dbReference type="EMBL" id="MT898124">
    <property type="protein sequence ID" value="QOS19127.1"/>
    <property type="molecule type" value="Genomic_DNA"/>
</dbReference>
<evidence type="ECO:0000313" key="11">
    <source>
        <dbReference type="EMBL" id="QOS17752.1"/>
    </source>
</evidence>
<evidence type="ECO:0000313" key="13">
    <source>
        <dbReference type="EMBL" id="QOS18064.1"/>
    </source>
</evidence>
<gene>
    <name evidence="12" type="ORF">VP188_00015</name>
    <name evidence="17" type="ORF">VP204_00015</name>
    <name evidence="9" type="ORF">VP22_00015</name>
    <name evidence="24" type="ORF">VP230_00016</name>
    <name evidence="5" type="ORF">VP264_00015</name>
    <name evidence="18" type="ORF">VP272_00015</name>
    <name evidence="13" type="ORF">VP285_00015</name>
    <name evidence="16" type="ORF">VP302_00015</name>
    <name evidence="37" type="ORF">VP324_00015</name>
    <name evidence="25" type="ORF">VP341_00015</name>
    <name evidence="32" type="ORF">VP342_00015</name>
    <name evidence="15" type="ORF">VP343_00015</name>
    <name evidence="31" type="ORF">VP354_00015</name>
    <name evidence="36" type="ORF">VP357_00015</name>
    <name evidence="6" type="ORF">VP363_00015</name>
    <name evidence="38" type="ORF">VP365_00015</name>
    <name evidence="21" type="ORF">VP369_00015</name>
    <name evidence="26" type="ORF">VP372_00015</name>
    <name evidence="14" type="ORF">VP373_00015</name>
    <name evidence="11" type="ORF">VP374_00015</name>
    <name evidence="7" type="ORF">VP384_00015</name>
    <name evidence="29" type="ORF">VP390_00015</name>
    <name evidence="20" type="ORF">VP391_00015</name>
    <name evidence="30" type="ORF">VP392_00015</name>
    <name evidence="34" type="ORF">VP394_00015</name>
    <name evidence="35" type="ORF">VP395_00015</name>
    <name evidence="19" type="ORF">VP396_00015</name>
    <name evidence="22" type="ORF">VP398_00015</name>
    <name evidence="3" type="ORF">VP401_00015</name>
    <name evidence="23" type="ORF">VP402_00015</name>
    <name evidence="4" type="ORF">VP403_00015</name>
    <name evidence="28" type="ORF">VP404_00015</name>
    <name evidence="10" type="ORF">VP405_00015</name>
    <name evidence="27" type="ORF">VP440_00015</name>
    <name evidence="2" type="ORF">VP441_00015</name>
    <name evidence="8" type="ORF">VP63_00015</name>
    <name evidence="33" type="ORF">VP85_00015</name>
</gene>
<evidence type="ECO:0000313" key="28">
    <source>
        <dbReference type="EMBL" id="QOS23522.1"/>
    </source>
</evidence>
<dbReference type="EMBL" id="MT898102">
    <property type="protein sequence ID" value="QOS18298.1"/>
    <property type="molecule type" value="Genomic_DNA"/>
</dbReference>
<dbReference type="EMBL" id="MT898038">
    <property type="protein sequence ID" value="QOS15968.1"/>
    <property type="molecule type" value="Genomic_DNA"/>
</dbReference>
<dbReference type="EMBL" id="MT898193">
    <property type="protein sequence ID" value="QOS21625.1"/>
    <property type="molecule type" value="Genomic_DNA"/>
</dbReference>
<dbReference type="EMBL" id="MT898141">
    <property type="protein sequence ID" value="QOS19757.1"/>
    <property type="molecule type" value="Genomic_DNA"/>
</dbReference>
<feature type="transmembrane region" description="Helical" evidence="1">
    <location>
        <begin position="359"/>
        <end position="379"/>
    </location>
</feature>
<evidence type="ECO:0000313" key="4">
    <source>
        <dbReference type="EMBL" id="QOS15792.1"/>
    </source>
</evidence>
<evidence type="ECO:0000313" key="33">
    <source>
        <dbReference type="EMBL" id="QOS27352.1"/>
    </source>
</evidence>
<evidence type="ECO:0000313" key="21">
    <source>
        <dbReference type="EMBL" id="QOS19871.1"/>
    </source>
</evidence>
<evidence type="ECO:0000313" key="8">
    <source>
        <dbReference type="EMBL" id="QOS16535.1"/>
    </source>
</evidence>
<sequence>MEISFLILLVFLALVFSLIFVNSYNLTSLSLLYVVGWVFVSLLVSYVQGYYFSGFAFLTHIILVFFFFIPRLFFLNKPIAKVNKFECKNMYFYSMLFNLVGLIGLYFHIAQFGFSISILELAKMASDSRYNGEGVSPFQILGSSFLFANSFIFGFFSAENQKEKVSLLVCLILVILTAVLTASKASFLMSLTFFISGYLVRNLILDSRIGISGKVFILKKIAITIILVFLVAIFLQVVRYGGDSTMIEMAFNKILIYAFGQFSAYSVWFDNNYLNIVDTIPGYGVFTGVVSKIFDFDRVSGFYDSFTYISNEDYTNVFTLSRFLITDFTIYGACAFLFFLGVLYEVITRLKGVFGLKIFFLLSFSVEIIFGFSTSILSYNNVILANFLVGCYFSFNVKCIGLNNESDNY</sequence>
<dbReference type="EMBL" id="MT898252">
    <property type="protein sequence ID" value="QOS23792.1"/>
    <property type="molecule type" value="Genomic_DNA"/>
</dbReference>
<evidence type="ECO:0000313" key="2">
    <source>
        <dbReference type="EMBL" id="QOS15121.1"/>
    </source>
</evidence>
<dbReference type="EMBL" id="MT898219">
    <property type="protein sequence ID" value="QOS22629.1"/>
    <property type="molecule type" value="Genomic_DNA"/>
</dbReference>
<dbReference type="EMBL" id="MT898346">
    <property type="protein sequence ID" value="QOS27352.1"/>
    <property type="molecule type" value="Genomic_DNA"/>
</dbReference>
<dbReference type="EMBL" id="MT898052">
    <property type="protein sequence ID" value="QOS16471.1"/>
    <property type="molecule type" value="Genomic_DNA"/>
</dbReference>
<evidence type="ECO:0000313" key="7">
    <source>
        <dbReference type="EMBL" id="QOS16471.1"/>
    </source>
</evidence>
<keyword evidence="1" id="KW-0472">Membrane</keyword>
<accession>A0A4Z2SKW4</accession>
<dbReference type="EMBL" id="MT898016">
    <property type="protein sequence ID" value="QOS15153.1"/>
    <property type="molecule type" value="Genomic_DNA"/>
</dbReference>
<dbReference type="EMBL" id="MT898144">
    <property type="protein sequence ID" value="QOS19871.1"/>
    <property type="molecule type" value="Genomic_DNA"/>
</dbReference>
<evidence type="ECO:0000313" key="24">
    <source>
        <dbReference type="EMBL" id="QOS21698.1"/>
    </source>
</evidence>
<dbReference type="EMBL" id="MT898246">
    <property type="protein sequence ID" value="QOS23584.1"/>
    <property type="molecule type" value="Genomic_DNA"/>
</dbReference>
<feature type="transmembrane region" description="Helical" evidence="1">
    <location>
        <begin position="138"/>
        <end position="156"/>
    </location>
</feature>
<dbReference type="EMBL" id="MT898310">
    <property type="protein sequence ID" value="QOS25999.1"/>
    <property type="molecule type" value="Genomic_DNA"/>
</dbReference>
<evidence type="ECO:0000313" key="9">
    <source>
        <dbReference type="EMBL" id="QOS16869.1"/>
    </source>
</evidence>
<feature type="transmembrane region" description="Helical" evidence="1">
    <location>
        <begin position="215"/>
        <end position="238"/>
    </location>
</feature>
<dbReference type="EMBL" id="MT898380">
    <property type="protein sequence ID" value="QOS28714.1"/>
    <property type="molecule type" value="Genomic_DNA"/>
</dbReference>
<dbReference type="EMBL" id="MT898096">
    <property type="protein sequence ID" value="QOS18096.1"/>
    <property type="molecule type" value="Genomic_DNA"/>
</dbReference>
<dbReference type="EMBL" id="MT898107">
    <property type="protein sequence ID" value="QOS18491.1"/>
    <property type="molecule type" value="Genomic_DNA"/>
</dbReference>
<dbReference type="EMBL" id="MT898396">
    <property type="protein sequence ID" value="QOS29313.1"/>
    <property type="molecule type" value="Genomic_DNA"/>
</dbReference>
<evidence type="ECO:0000313" key="16">
    <source>
        <dbReference type="EMBL" id="QOS18423.1"/>
    </source>
</evidence>
<evidence type="ECO:0000313" key="26">
    <source>
        <dbReference type="EMBL" id="QOS23163.1"/>
    </source>
</evidence>
<dbReference type="EMBL" id="MT898399">
    <property type="protein sequence ID" value="QOS29413.1"/>
    <property type="molecule type" value="Genomic_DNA"/>
</dbReference>
<evidence type="ECO:0000313" key="10">
    <source>
        <dbReference type="EMBL" id="QOS17003.1"/>
    </source>
</evidence>
<dbReference type="EMBL" id="MT898066">
    <property type="protein sequence ID" value="QOS17003.1"/>
    <property type="molecule type" value="Genomic_DNA"/>
</dbReference>
<dbReference type="GeneID" id="1187695"/>
<dbReference type="EMBL" id="MT898087">
    <property type="protein sequence ID" value="QOS17752.1"/>
    <property type="molecule type" value="Genomic_DNA"/>
</dbReference>
<evidence type="ECO:0000313" key="34">
    <source>
        <dbReference type="EMBL" id="QOS27421.1"/>
    </source>
</evidence>
<dbReference type="AlphaFoldDB" id="A0A4Z2SKW4"/>
<dbReference type="EMBL" id="MT898244">
    <property type="protein sequence ID" value="QOS23522.1"/>
    <property type="molecule type" value="Genomic_DNA"/>
</dbReference>
<evidence type="ECO:0008006" key="39">
    <source>
        <dbReference type="Google" id="ProtNLM"/>
    </source>
</evidence>
<feature type="transmembrane region" description="Helical" evidence="1">
    <location>
        <begin position="168"/>
        <end position="195"/>
    </location>
</feature>
<evidence type="ECO:0000313" key="17">
    <source>
        <dbReference type="EMBL" id="QOS18491.1"/>
    </source>
</evidence>
<keyword evidence="1" id="KW-0812">Transmembrane</keyword>
<evidence type="ECO:0000313" key="30">
    <source>
        <dbReference type="EMBL" id="QOS23792.1"/>
    </source>
</evidence>
<evidence type="ECO:0000313" key="3">
    <source>
        <dbReference type="EMBL" id="QOS15153.1"/>
    </source>
</evidence>
<dbReference type="EMBL" id="MT898323">
    <property type="protein sequence ID" value="QOS26461.1"/>
    <property type="molecule type" value="Genomic_DNA"/>
</dbReference>
<dbReference type="EMBL" id="MT898105">
    <property type="protein sequence ID" value="QOS18423.1"/>
    <property type="molecule type" value="Genomic_DNA"/>
</dbReference>
<dbReference type="EMBL" id="MT898195">
    <property type="protein sequence ID" value="QOS21698.1"/>
    <property type="molecule type" value="Genomic_DNA"/>
</dbReference>
<evidence type="ECO:0000313" key="12">
    <source>
        <dbReference type="EMBL" id="QOS18032.1"/>
    </source>
</evidence>
<feature type="transmembrane region" description="Helical" evidence="1">
    <location>
        <begin position="55"/>
        <end position="74"/>
    </location>
</feature>
<evidence type="ECO:0000313" key="22">
    <source>
        <dbReference type="EMBL" id="QOS20962.1"/>
    </source>
</evidence>
<feature type="transmembrane region" description="Helical" evidence="1">
    <location>
        <begin position="328"/>
        <end position="347"/>
    </location>
</feature>
<name>A0A4Z2SKW4_VIBPH</name>
<dbReference type="EMBL" id="MT898062">
    <property type="protein sequence ID" value="QOS16869.1"/>
    <property type="molecule type" value="Genomic_DNA"/>
</dbReference>
<dbReference type="EMBL" id="MT898234">
    <property type="protein sequence ID" value="QOS23163.1"/>
    <property type="molecule type" value="Genomic_DNA"/>
</dbReference>
<evidence type="ECO:0000313" key="19">
    <source>
        <dbReference type="EMBL" id="QOS19540.1"/>
    </source>
</evidence>
<evidence type="ECO:0000313" key="38">
    <source>
        <dbReference type="EMBL" id="QOS29413.1"/>
    </source>
</evidence>
<evidence type="ECO:0000313" key="29">
    <source>
        <dbReference type="EMBL" id="QOS23584.1"/>
    </source>
</evidence>
<evidence type="ECO:0000313" key="31">
    <source>
        <dbReference type="EMBL" id="QOS25999.1"/>
    </source>
</evidence>
<reference evidence="35" key="1">
    <citation type="submission" date="2020-08" db="EMBL/GenBank/DDBJ databases">
        <title>Genetic structure, function and evolution of capsule biosynthesis loci in Vibrio parahaemolyticus.</title>
        <authorList>
            <person name="Li L."/>
            <person name="Bian S."/>
        </authorList>
    </citation>
    <scope>NUCLEOTIDE SEQUENCE</scope>
    <source>
        <strain evidence="12">VP188</strain>
        <strain evidence="17">VP204</strain>
        <strain evidence="9">VP22</strain>
        <strain evidence="24">VP230</strain>
        <strain evidence="5">VP264</strain>
        <strain evidence="18">VP272</strain>
        <strain evidence="13">VP285</strain>
        <strain evidence="16">VP302</strain>
        <strain evidence="37">VP324</strain>
        <strain evidence="25">VP341</strain>
        <strain evidence="32">VP342</strain>
        <strain evidence="15">VP343</strain>
        <strain evidence="31">VP354</strain>
        <strain evidence="36">VP357</strain>
        <strain evidence="6">VP363</strain>
        <strain evidence="38">VP365</strain>
        <strain evidence="21">VP369</strain>
        <strain evidence="26">VP372</strain>
        <strain evidence="14">VP373</strain>
        <strain evidence="11">VP374</strain>
        <strain evidence="7">VP384</strain>
        <strain evidence="29">VP390</strain>
        <strain evidence="20">VP391</strain>
        <strain evidence="30">VP392</strain>
        <strain evidence="34">VP394</strain>
        <strain evidence="35">VP395</strain>
        <strain evidence="19">VP396</strain>
        <strain evidence="22">VP398</strain>
        <strain evidence="3">VP401</strain>
        <strain evidence="23">VP402</strain>
        <strain evidence="4">VP403</strain>
        <strain evidence="28">VP404</strain>
        <strain evidence="10">VP405</strain>
        <strain evidence="27">VP440</strain>
        <strain evidence="2">VP441</strain>
        <strain evidence="8">VP63</strain>
        <strain evidence="33">VP85</strain>
    </source>
</reference>
<feature type="transmembrane region" description="Helical" evidence="1">
    <location>
        <begin position="31"/>
        <end position="49"/>
    </location>
</feature>
<proteinExistence type="predicted"/>
<dbReference type="EMBL" id="MT898048">
    <property type="protein sequence ID" value="QOS16335.1"/>
    <property type="molecule type" value="Genomic_DNA"/>
</dbReference>
<evidence type="ECO:0000313" key="27">
    <source>
        <dbReference type="EMBL" id="QOS23313.1"/>
    </source>
</evidence>
<evidence type="ECO:0000313" key="18">
    <source>
        <dbReference type="EMBL" id="QOS19127.1"/>
    </source>
</evidence>
<evidence type="ECO:0000313" key="25">
    <source>
        <dbReference type="EMBL" id="QOS22629.1"/>
    </source>
</evidence>
<dbReference type="EMBL" id="MT898353">
    <property type="protein sequence ID" value="QOS27613.1"/>
    <property type="molecule type" value="Genomic_DNA"/>
</dbReference>
<dbReference type="OMA" id="WFIGHIS"/>
<evidence type="ECO:0000313" key="35">
    <source>
        <dbReference type="EMBL" id="QOS27613.1"/>
    </source>
</evidence>
<dbReference type="EMBL" id="MT898135">
    <property type="protein sequence ID" value="QOS19540.1"/>
    <property type="molecule type" value="Genomic_DNA"/>
</dbReference>
<evidence type="ECO:0000313" key="36">
    <source>
        <dbReference type="EMBL" id="QOS28714.1"/>
    </source>
</evidence>
<organism evidence="35">
    <name type="scientific">Vibrio parahaemolyticus</name>
    <dbReference type="NCBI Taxonomy" id="670"/>
    <lineage>
        <taxon>Bacteria</taxon>
        <taxon>Pseudomonadati</taxon>
        <taxon>Pseudomonadota</taxon>
        <taxon>Gammaproteobacteria</taxon>
        <taxon>Vibrionales</taxon>
        <taxon>Vibrionaceae</taxon>
        <taxon>Vibrio</taxon>
    </lineage>
</organism>
<dbReference type="EMBL" id="MT898174">
    <property type="protein sequence ID" value="QOS20962.1"/>
    <property type="molecule type" value="Genomic_DNA"/>
</dbReference>
<dbReference type="NCBIfam" id="TIGR04370">
    <property type="entry name" value="glyco_rpt_poly"/>
    <property type="match status" value="1"/>
</dbReference>
<dbReference type="EMBL" id="MT898348">
    <property type="protein sequence ID" value="QOS27421.1"/>
    <property type="molecule type" value="Genomic_DNA"/>
</dbReference>
<dbReference type="EMBL" id="MT898095">
    <property type="protein sequence ID" value="QOS18064.1"/>
    <property type="molecule type" value="Genomic_DNA"/>
</dbReference>